<dbReference type="SMART" id="SM00093">
    <property type="entry name" value="SERPIN"/>
    <property type="match status" value="1"/>
</dbReference>
<dbReference type="PANTHER" id="PTHR11461">
    <property type="entry name" value="SERINE PROTEASE INHIBITOR, SERPIN"/>
    <property type="match status" value="1"/>
</dbReference>
<feature type="domain" description="Serpin" evidence="2">
    <location>
        <begin position="28"/>
        <end position="402"/>
    </location>
</feature>
<dbReference type="GO" id="GO:0004867">
    <property type="term" value="F:serine-type endopeptidase inhibitor activity"/>
    <property type="evidence" value="ECO:0007669"/>
    <property type="project" value="InterPro"/>
</dbReference>
<dbReference type="Proteomes" id="UP000176204">
    <property type="component" value="Chromosome I"/>
</dbReference>
<sequence length="402" mass="44164">MNKTAPLLLAATIGLTTAVADETRNFGLELLQQTAKAQQGNICISPYSAAGTLRLLEPGAAHETLAQIKTLLSSTSGLQTLAEKTTLALETANRIYVDSQLPLNAAYKAAVPKGAVTSIDFRNNPGAARDTINQWVSKATHRRIDNILPSGSIVQNTRLVAVNAVCFKNKWEMEFLPDNTKPEAFTLTDGTVKQVPMMHHSFRFTCSKTEAYSAIELPYMPDDKAIENREKVKKPWTKGSMIAILPPEGVSVDEFVSKLDASKLTEIRRHLNKTRIESKRPVVALALPKFKYTMDIDMRQTLIALGMKNAFTPNADFSGISSDKTPLQLSAAYQKCLISVDEEGTEAAAATAAVAFWGDGPVEMRTDHPLVLRFDRPFVWIVVADRDEPTCTPLFMGIVREP</sequence>
<dbReference type="Gene3D" id="3.30.497.10">
    <property type="entry name" value="Antithrombin, subunit I, domain 2"/>
    <property type="match status" value="1"/>
</dbReference>
<keyword evidence="4" id="KW-1185">Reference proteome</keyword>
<dbReference type="InterPro" id="IPR023796">
    <property type="entry name" value="Serpin_dom"/>
</dbReference>
<accession>A0A1C7PEF5</accession>
<dbReference type="Gene3D" id="2.30.39.10">
    <property type="entry name" value="Alpha-1-antitrypsin, domain 1"/>
    <property type="match status" value="1"/>
</dbReference>
<name>A0A1C7PEF5_9BACT</name>
<dbReference type="RefSeq" id="WP_067771546.1">
    <property type="nucleotide sequence ID" value="NZ_LIGX01000001.1"/>
</dbReference>
<comment type="similarity">
    <text evidence="1">Belongs to the serpin family.</text>
</comment>
<proteinExistence type="inferred from homology"/>
<dbReference type="AlphaFoldDB" id="A0A1C7PEF5"/>
<dbReference type="InterPro" id="IPR042178">
    <property type="entry name" value="Serpin_sf_1"/>
</dbReference>
<dbReference type="GO" id="GO:0005615">
    <property type="term" value="C:extracellular space"/>
    <property type="evidence" value="ECO:0007669"/>
    <property type="project" value="InterPro"/>
</dbReference>
<protein>
    <submittedName>
        <fullName evidence="3">Serpin (Serine protease inhibitor)</fullName>
    </submittedName>
</protein>
<evidence type="ECO:0000256" key="1">
    <source>
        <dbReference type="RuleBase" id="RU000411"/>
    </source>
</evidence>
<evidence type="ECO:0000259" key="2">
    <source>
        <dbReference type="SMART" id="SM00093"/>
    </source>
</evidence>
<dbReference type="KEGG" id="agl:PYTT_1460"/>
<dbReference type="EMBL" id="LT629973">
    <property type="protein sequence ID" value="SEH88678.1"/>
    <property type="molecule type" value="Genomic_DNA"/>
</dbReference>
<dbReference type="STRING" id="1679444.PYTT_1460"/>
<dbReference type="CDD" id="cd00172">
    <property type="entry name" value="serpin"/>
    <property type="match status" value="1"/>
</dbReference>
<organism evidence="3 4">
    <name type="scientific">Akkermansia glycaniphila</name>
    <dbReference type="NCBI Taxonomy" id="1679444"/>
    <lineage>
        <taxon>Bacteria</taxon>
        <taxon>Pseudomonadati</taxon>
        <taxon>Verrucomicrobiota</taxon>
        <taxon>Verrucomicrobiia</taxon>
        <taxon>Verrucomicrobiales</taxon>
        <taxon>Akkermansiaceae</taxon>
        <taxon>Akkermansia</taxon>
    </lineage>
</organism>
<dbReference type="PANTHER" id="PTHR11461:SF211">
    <property type="entry name" value="GH10112P-RELATED"/>
    <property type="match status" value="1"/>
</dbReference>
<dbReference type="InterPro" id="IPR000215">
    <property type="entry name" value="Serpin_fam"/>
</dbReference>
<dbReference type="SUPFAM" id="SSF56574">
    <property type="entry name" value="Serpins"/>
    <property type="match status" value="1"/>
</dbReference>
<gene>
    <name evidence="3" type="ORF">PYTT_1460</name>
</gene>
<evidence type="ECO:0000313" key="4">
    <source>
        <dbReference type="Proteomes" id="UP000176204"/>
    </source>
</evidence>
<dbReference type="OrthoDB" id="9764871at2"/>
<reference evidence="4" key="1">
    <citation type="submission" date="2016-09" db="EMBL/GenBank/DDBJ databases">
        <authorList>
            <person name="Koehorst J."/>
        </authorList>
    </citation>
    <scope>NUCLEOTIDE SEQUENCE [LARGE SCALE GENOMIC DNA]</scope>
</reference>
<dbReference type="Pfam" id="PF00079">
    <property type="entry name" value="Serpin"/>
    <property type="match status" value="1"/>
</dbReference>
<dbReference type="InterPro" id="IPR036186">
    <property type="entry name" value="Serpin_sf"/>
</dbReference>
<dbReference type="InterPro" id="IPR042185">
    <property type="entry name" value="Serpin_sf_2"/>
</dbReference>
<evidence type="ECO:0000313" key="3">
    <source>
        <dbReference type="EMBL" id="SEH88678.1"/>
    </source>
</evidence>